<dbReference type="EMBL" id="JALJOV010000010">
    <property type="protein sequence ID" value="KAK9868836.1"/>
    <property type="molecule type" value="Genomic_DNA"/>
</dbReference>
<evidence type="ECO:0000313" key="3">
    <source>
        <dbReference type="Proteomes" id="UP001485043"/>
    </source>
</evidence>
<protein>
    <submittedName>
        <fullName evidence="2">Uncharacterized protein</fullName>
    </submittedName>
</protein>
<proteinExistence type="predicted"/>
<comment type="caution">
    <text evidence="2">The sequence shown here is derived from an EMBL/GenBank/DDBJ whole genome shotgun (WGS) entry which is preliminary data.</text>
</comment>
<gene>
    <name evidence="2" type="ORF">WJX84_000951</name>
</gene>
<reference evidence="2 3" key="1">
    <citation type="journal article" date="2024" name="Nat. Commun.">
        <title>Phylogenomics reveals the evolutionary origins of lichenization in chlorophyte algae.</title>
        <authorList>
            <person name="Puginier C."/>
            <person name="Libourel C."/>
            <person name="Otte J."/>
            <person name="Skaloud P."/>
            <person name="Haon M."/>
            <person name="Grisel S."/>
            <person name="Petersen M."/>
            <person name="Berrin J.G."/>
            <person name="Delaux P.M."/>
            <person name="Dal Grande F."/>
            <person name="Keller J."/>
        </authorList>
    </citation>
    <scope>NUCLEOTIDE SEQUENCE [LARGE SCALE GENOMIC DNA]</scope>
    <source>
        <strain evidence="2 3">SAG 2523</strain>
    </source>
</reference>
<keyword evidence="3" id="KW-1185">Reference proteome</keyword>
<sequence>MRLSSCALITNTCESLEESRREANAEIRAYKLSRQRWSYNCCKLNLTSDCVGGLPIGVSKAIDGTANLLPKDLQESAIAFKVQLENGKFIALHVYLVYDSARELPSVPHGNQVQRRFEWFCVSRDACKRGCKGPLLHSVQRYGPAGGKRSSSKGSIQEIKSAEHLYISVDEAASHVGVQHFRLIFGAFSPDGARLLGTTCSMPVRVVANNDVPQGPSSFQVNLRLSAGSSTSHFLMAPHQPSHSCSESNFSSNLPTHELGHVLTAQQISDDHVLDMINSSEGQEFAMRHNATPVLLLLHACSSCQMNEDSMSEGSASHQVSDWGELERSYPEQIDTVKHWCQSRKRAKSARP</sequence>
<dbReference type="Proteomes" id="UP001485043">
    <property type="component" value="Unassembled WGS sequence"/>
</dbReference>
<dbReference type="AlphaFoldDB" id="A0AAW1TKG7"/>
<evidence type="ECO:0000256" key="1">
    <source>
        <dbReference type="SAM" id="Coils"/>
    </source>
</evidence>
<keyword evidence="1" id="KW-0175">Coiled coil</keyword>
<accession>A0AAW1TKG7</accession>
<organism evidence="2 3">
    <name type="scientific">Apatococcus fuscideae</name>
    <dbReference type="NCBI Taxonomy" id="2026836"/>
    <lineage>
        <taxon>Eukaryota</taxon>
        <taxon>Viridiplantae</taxon>
        <taxon>Chlorophyta</taxon>
        <taxon>core chlorophytes</taxon>
        <taxon>Trebouxiophyceae</taxon>
        <taxon>Chlorellales</taxon>
        <taxon>Chlorellaceae</taxon>
        <taxon>Apatococcus</taxon>
    </lineage>
</organism>
<evidence type="ECO:0000313" key="2">
    <source>
        <dbReference type="EMBL" id="KAK9868836.1"/>
    </source>
</evidence>
<name>A0AAW1TKG7_9CHLO</name>
<feature type="coiled-coil region" evidence="1">
    <location>
        <begin position="6"/>
        <end position="33"/>
    </location>
</feature>